<comment type="subcellular location">
    <subcellularLocation>
        <location evidence="1">Nucleus</location>
        <location evidence="1">Nucleoplasm</location>
    </subcellularLocation>
</comment>
<name>A0A0V0G8L1_TRIDM</name>
<keyword evidence="8" id="KW-0805">Transcription regulation</keyword>
<evidence type="ECO:0000256" key="14">
    <source>
        <dbReference type="SAM" id="MobiDB-lite"/>
    </source>
</evidence>
<keyword evidence="4" id="KW-0507">mRNA processing</keyword>
<dbReference type="InterPro" id="IPR014886">
    <property type="entry name" value="La_xRRM"/>
</dbReference>
<dbReference type="CDD" id="cd07323">
    <property type="entry name" value="LAM"/>
    <property type="match status" value="1"/>
</dbReference>
<protein>
    <recommendedName>
        <fullName evidence="3">La-related protein 7</fullName>
    </recommendedName>
    <alternativeName>
        <fullName evidence="12">La ribonucleoprotein domain family member 7</fullName>
    </alternativeName>
</protein>
<evidence type="ECO:0000256" key="1">
    <source>
        <dbReference type="ARBA" id="ARBA00004642"/>
    </source>
</evidence>
<feature type="region of interest" description="Disordered" evidence="14">
    <location>
        <begin position="191"/>
        <end position="235"/>
    </location>
</feature>
<dbReference type="GO" id="GO:0007283">
    <property type="term" value="P:spermatogenesis"/>
    <property type="evidence" value="ECO:0007669"/>
    <property type="project" value="UniProtKB-KW"/>
</dbReference>
<dbReference type="SUPFAM" id="SSF54928">
    <property type="entry name" value="RNA-binding domain, RBD"/>
    <property type="match status" value="1"/>
</dbReference>
<dbReference type="CDD" id="cd12290">
    <property type="entry name" value="RRM1_LARP7"/>
    <property type="match status" value="1"/>
</dbReference>
<dbReference type="GO" id="GO:0008380">
    <property type="term" value="P:RNA splicing"/>
    <property type="evidence" value="ECO:0007669"/>
    <property type="project" value="UniProtKB-KW"/>
</dbReference>
<organism evidence="18">
    <name type="scientific">Triatoma dimidiata</name>
    <name type="common">Kissing bug</name>
    <name type="synonym">Meccus dimidiatus</name>
    <dbReference type="NCBI Taxonomy" id="72491"/>
    <lineage>
        <taxon>Eukaryota</taxon>
        <taxon>Metazoa</taxon>
        <taxon>Ecdysozoa</taxon>
        <taxon>Arthropoda</taxon>
        <taxon>Hexapoda</taxon>
        <taxon>Insecta</taxon>
        <taxon>Pterygota</taxon>
        <taxon>Neoptera</taxon>
        <taxon>Paraneoptera</taxon>
        <taxon>Hemiptera</taxon>
        <taxon>Heteroptera</taxon>
        <taxon>Panheteroptera</taxon>
        <taxon>Cimicomorpha</taxon>
        <taxon>Reduviidae</taxon>
        <taxon>Triatominae</taxon>
        <taxon>Triatoma</taxon>
    </lineage>
</organism>
<feature type="compositionally biased region" description="Basic and acidic residues" evidence="14">
    <location>
        <begin position="214"/>
        <end position="223"/>
    </location>
</feature>
<feature type="region of interest" description="Disordered" evidence="14">
    <location>
        <begin position="250"/>
        <end position="294"/>
    </location>
</feature>
<proteinExistence type="inferred from homology"/>
<dbReference type="InterPro" id="IPR034887">
    <property type="entry name" value="LARP7_RRM1"/>
</dbReference>
<dbReference type="Pfam" id="PF00076">
    <property type="entry name" value="RRM_1"/>
    <property type="match status" value="1"/>
</dbReference>
<feature type="compositionally biased region" description="Basic residues" evidence="14">
    <location>
        <begin position="345"/>
        <end position="354"/>
    </location>
</feature>
<dbReference type="InterPro" id="IPR002344">
    <property type="entry name" value="Lupus_La"/>
</dbReference>
<dbReference type="Gene3D" id="1.10.10.10">
    <property type="entry name" value="Winged helix-like DNA-binding domain superfamily/Winged helix DNA-binding domain"/>
    <property type="match status" value="1"/>
</dbReference>
<evidence type="ECO:0000259" key="17">
    <source>
        <dbReference type="PROSITE" id="PS51939"/>
    </source>
</evidence>
<dbReference type="PROSITE" id="PS50102">
    <property type="entry name" value="RRM"/>
    <property type="match status" value="1"/>
</dbReference>
<evidence type="ECO:0000256" key="5">
    <source>
        <dbReference type="ARBA" id="ARBA00022782"/>
    </source>
</evidence>
<evidence type="ECO:0000256" key="10">
    <source>
        <dbReference type="ARBA" id="ARBA00023187"/>
    </source>
</evidence>
<keyword evidence="9" id="KW-0804">Transcription</keyword>
<feature type="non-terminal residue" evidence="18">
    <location>
        <position position="1"/>
    </location>
</feature>
<keyword evidence="5" id="KW-0221">Differentiation</keyword>
<dbReference type="GO" id="GO:0006397">
    <property type="term" value="P:mRNA processing"/>
    <property type="evidence" value="ECO:0007669"/>
    <property type="project" value="UniProtKB-KW"/>
</dbReference>
<dbReference type="GO" id="GO:0030154">
    <property type="term" value="P:cell differentiation"/>
    <property type="evidence" value="ECO:0007669"/>
    <property type="project" value="UniProtKB-KW"/>
</dbReference>
<keyword evidence="11" id="KW-0539">Nucleus</keyword>
<evidence type="ECO:0000259" key="16">
    <source>
        <dbReference type="PROSITE" id="PS50961"/>
    </source>
</evidence>
<dbReference type="PANTHER" id="PTHR22792:SF62">
    <property type="entry name" value="LA-RELATED PROTEIN 7"/>
    <property type="match status" value="1"/>
</dbReference>
<comment type="similarity">
    <text evidence="2">Belongs to the LARP7 family.</text>
</comment>
<feature type="region of interest" description="Disordered" evidence="14">
    <location>
        <begin position="333"/>
        <end position="363"/>
    </location>
</feature>
<dbReference type="InterPro" id="IPR036388">
    <property type="entry name" value="WH-like_DNA-bd_sf"/>
</dbReference>
<reference evidence="18" key="1">
    <citation type="journal article" date="2018" name="J. Proteomics">
        <title>Exploring the molecular complexity of Triatoma dimidiata sialome.</title>
        <authorList>
            <person name="Santiago P.B."/>
            <person name="de Araujo C.N."/>
            <person name="Charneau S."/>
            <person name="Bastos I.M.D."/>
            <person name="Assumpcao T.C.F."/>
            <person name="Queiroz R.M.L."/>
            <person name="Praca Y.R."/>
            <person name="Cordeiro T.M."/>
            <person name="Garcia C.H.S."/>
            <person name="da Silva I.G."/>
            <person name="Raiol T."/>
            <person name="Motta F.N."/>
            <person name="de Araujo Oliveira J.V."/>
            <person name="de Sousa M.V."/>
            <person name="Ribeiro J.M.C."/>
            <person name="de Santana J.M."/>
        </authorList>
    </citation>
    <scope>NUCLEOTIDE SEQUENCE</scope>
    <source>
        <strain evidence="18">Santander</strain>
        <tissue evidence="18">Salivary glands</tissue>
    </source>
</reference>
<keyword evidence="10" id="KW-0508">mRNA splicing</keyword>
<dbReference type="InterPro" id="IPR012677">
    <property type="entry name" value="Nucleotide-bd_a/b_plait_sf"/>
</dbReference>
<dbReference type="SUPFAM" id="SSF46785">
    <property type="entry name" value="Winged helix' DNA-binding domain"/>
    <property type="match status" value="1"/>
</dbReference>
<dbReference type="InterPro" id="IPR045180">
    <property type="entry name" value="La_dom_prot"/>
</dbReference>
<evidence type="ECO:0000256" key="8">
    <source>
        <dbReference type="ARBA" id="ARBA00023015"/>
    </source>
</evidence>
<evidence type="ECO:0000256" key="11">
    <source>
        <dbReference type="ARBA" id="ARBA00023242"/>
    </source>
</evidence>
<dbReference type="GO" id="GO:1990904">
    <property type="term" value="C:ribonucleoprotein complex"/>
    <property type="evidence" value="ECO:0007669"/>
    <property type="project" value="UniProtKB-UniRule"/>
</dbReference>
<dbReference type="PANTHER" id="PTHR22792">
    <property type="entry name" value="LUPUS LA PROTEIN-RELATED"/>
    <property type="match status" value="1"/>
</dbReference>
<dbReference type="PRINTS" id="PR00302">
    <property type="entry name" value="LUPUSLA"/>
</dbReference>
<dbReference type="InterPro" id="IPR035979">
    <property type="entry name" value="RBD_domain_sf"/>
</dbReference>
<feature type="non-terminal residue" evidence="18">
    <location>
        <position position="508"/>
    </location>
</feature>
<dbReference type="InterPro" id="IPR006630">
    <property type="entry name" value="La_HTH"/>
</dbReference>
<feature type="domain" description="XRRM" evidence="17">
    <location>
        <begin position="389"/>
        <end position="499"/>
    </location>
</feature>
<dbReference type="Pfam" id="PF05383">
    <property type="entry name" value="La"/>
    <property type="match status" value="1"/>
</dbReference>
<feature type="domain" description="RRM" evidence="15">
    <location>
        <begin position="96"/>
        <end position="181"/>
    </location>
</feature>
<evidence type="ECO:0000256" key="12">
    <source>
        <dbReference type="ARBA" id="ARBA00029640"/>
    </source>
</evidence>
<evidence type="ECO:0000256" key="2">
    <source>
        <dbReference type="ARBA" id="ARBA00008680"/>
    </source>
</evidence>
<dbReference type="GO" id="GO:0003723">
    <property type="term" value="F:RNA binding"/>
    <property type="evidence" value="ECO:0007669"/>
    <property type="project" value="UniProtKB-UniRule"/>
</dbReference>
<sequence length="508" mass="58942">KKRARKKQLYSNIKGLMEFYFSAANLAKDRWLSQSLDESGSIALTHFLNFNKIRALTQDVNDIVKALRNSEILEVSEDCKVKRIVPVEFKENTDDCIIYVEQLPPDADHDWLKSYFSCYGSIDYISIPKYHSTKKTKGFAFIEFSDPQGAEKAIEDYKKAGRYLSNNIEPQELLSISTFEKKGVKEHKLPNLNSEMEPEQVESLPEISSNKKRKMEETVEKSPETVNSESTKKIKLQDEEYVQNLESHIVQIPNPPEEGNLTSEEYSESLEGNMDESKKKKNRKKKKKTKRNKFTPETTGFQILSKKDWKYLRNKYLNIQKEKMKQLKKYLRNTQWESKDGNNKHLNKTKQQKNKNKDSNDSEQMITQQNYKNKESNENEQPVKNPTKNFIPGVIVKIEIAEPLVDLKQFKTEVTSKSEEVKYIDVKEGAFCAYIRLASPDAANVLCGKSVWNGAEILKGDEEVDYWQKLEEDRQAKLCKATTKVKKRGKEKMLKKAEKLLGKHITFD</sequence>
<feature type="compositionally biased region" description="Basic residues" evidence="14">
    <location>
        <begin position="279"/>
        <end position="293"/>
    </location>
</feature>
<dbReference type="SMART" id="SM00360">
    <property type="entry name" value="RRM"/>
    <property type="match status" value="1"/>
</dbReference>
<dbReference type="InterPro" id="IPR036390">
    <property type="entry name" value="WH_DNA-bd_sf"/>
</dbReference>
<dbReference type="SMART" id="SM00715">
    <property type="entry name" value="LA"/>
    <property type="match status" value="1"/>
</dbReference>
<evidence type="ECO:0000256" key="9">
    <source>
        <dbReference type="ARBA" id="ARBA00023163"/>
    </source>
</evidence>
<evidence type="ECO:0000313" key="18">
    <source>
        <dbReference type="EMBL" id="JAP04416.1"/>
    </source>
</evidence>
<evidence type="ECO:0000256" key="6">
    <source>
        <dbReference type="ARBA" id="ARBA00022871"/>
    </source>
</evidence>
<evidence type="ECO:0000259" key="15">
    <source>
        <dbReference type="PROSITE" id="PS50102"/>
    </source>
</evidence>
<evidence type="ECO:0000256" key="7">
    <source>
        <dbReference type="ARBA" id="ARBA00022884"/>
    </source>
</evidence>
<accession>A0A0V0G8L1</accession>
<evidence type="ECO:0000256" key="3">
    <source>
        <dbReference type="ARBA" id="ARBA00015867"/>
    </source>
</evidence>
<dbReference type="GO" id="GO:0005654">
    <property type="term" value="C:nucleoplasm"/>
    <property type="evidence" value="ECO:0007669"/>
    <property type="project" value="UniProtKB-SubCell"/>
</dbReference>
<dbReference type="PROSITE" id="PS50961">
    <property type="entry name" value="HTH_LA"/>
    <property type="match status" value="1"/>
</dbReference>
<dbReference type="InterPro" id="IPR000504">
    <property type="entry name" value="RRM_dom"/>
</dbReference>
<dbReference type="AlphaFoldDB" id="A0A0V0G8L1"/>
<dbReference type="PROSITE" id="PS51939">
    <property type="entry name" value="XRRM"/>
    <property type="match status" value="1"/>
</dbReference>
<evidence type="ECO:0000256" key="13">
    <source>
        <dbReference type="PROSITE-ProRule" id="PRU00332"/>
    </source>
</evidence>
<keyword evidence="6" id="KW-0744">Spermatogenesis</keyword>
<feature type="domain" description="HTH La-type RNA-binding" evidence="16">
    <location>
        <begin position="3"/>
        <end position="93"/>
    </location>
</feature>
<dbReference type="EMBL" id="GECL01001708">
    <property type="protein sequence ID" value="JAP04416.1"/>
    <property type="molecule type" value="Transcribed_RNA"/>
</dbReference>
<dbReference type="Gene3D" id="3.30.70.330">
    <property type="match status" value="2"/>
</dbReference>
<dbReference type="Pfam" id="PF08777">
    <property type="entry name" value="RRM_3"/>
    <property type="match status" value="1"/>
</dbReference>
<keyword evidence="7 13" id="KW-0694">RNA-binding</keyword>
<evidence type="ECO:0000256" key="4">
    <source>
        <dbReference type="ARBA" id="ARBA00022664"/>
    </source>
</evidence>